<feature type="domain" description="DUF2314" evidence="1">
    <location>
        <begin position="49"/>
        <end position="182"/>
    </location>
</feature>
<dbReference type="EMBL" id="PPSX01000120">
    <property type="protein sequence ID" value="RZQ51256.1"/>
    <property type="molecule type" value="Genomic_DNA"/>
</dbReference>
<name>A0A4Q7IJ80_9GAMM</name>
<protein>
    <recommendedName>
        <fullName evidence="1">DUF2314 domain-containing protein</fullName>
    </recommendedName>
</protein>
<gene>
    <name evidence="2" type="ORF">C1E23_20520</name>
</gene>
<proteinExistence type="predicted"/>
<reference evidence="2 3" key="1">
    <citation type="submission" date="2018-01" db="EMBL/GenBank/DDBJ databases">
        <title>Co-occurrence of chitin degradation, pigmentation and bioactivity in marine Pseudoalteromonas.</title>
        <authorList>
            <person name="Paulsen S."/>
            <person name="Gram L."/>
            <person name="Machado H."/>
        </authorList>
    </citation>
    <scope>NUCLEOTIDE SEQUENCE [LARGE SCALE GENOMIC DNA]</scope>
    <source>
        <strain evidence="2 3">S3898</strain>
    </source>
</reference>
<evidence type="ECO:0000259" key="1">
    <source>
        <dbReference type="Pfam" id="PF10077"/>
    </source>
</evidence>
<dbReference type="AlphaFoldDB" id="A0A4Q7IJ80"/>
<dbReference type="InterPro" id="IPR018756">
    <property type="entry name" value="DUF2314"/>
</dbReference>
<organism evidence="2 3">
    <name type="scientific">Pseudoalteromonas phenolica</name>
    <dbReference type="NCBI Taxonomy" id="161398"/>
    <lineage>
        <taxon>Bacteria</taxon>
        <taxon>Pseudomonadati</taxon>
        <taxon>Pseudomonadota</taxon>
        <taxon>Gammaproteobacteria</taxon>
        <taxon>Alteromonadales</taxon>
        <taxon>Pseudoalteromonadaceae</taxon>
        <taxon>Pseudoalteromonas</taxon>
    </lineage>
</organism>
<evidence type="ECO:0000313" key="3">
    <source>
        <dbReference type="Proteomes" id="UP000291338"/>
    </source>
</evidence>
<sequence length="189" mass="21926">MCGVRCVLGIGVNLKKYLLAIAGLLGLGGVAVQSNAVDEPLFKNINREDSEIQKAHSLAAETIDQFEQYVKEQRNVTYMAKLRFRNPDLSEELGTDQFLYMWLTNVFYHEEEKLFSGTFFEVPEEMQKWHQVGQRLGFEHDDVFDWMINDKGKVKGAFTIRVNRSRLKTDSEKLDFDEYIGISEYEPIR</sequence>
<evidence type="ECO:0000313" key="2">
    <source>
        <dbReference type="EMBL" id="RZQ51256.1"/>
    </source>
</evidence>
<dbReference type="Pfam" id="PF10077">
    <property type="entry name" value="DUF2314"/>
    <property type="match status" value="1"/>
</dbReference>
<accession>A0A4Q7IJ80</accession>
<comment type="caution">
    <text evidence="2">The sequence shown here is derived from an EMBL/GenBank/DDBJ whole genome shotgun (WGS) entry which is preliminary data.</text>
</comment>
<dbReference type="Proteomes" id="UP000291338">
    <property type="component" value="Unassembled WGS sequence"/>
</dbReference>